<evidence type="ECO:0000313" key="2">
    <source>
        <dbReference type="EMBL" id="CAK7948006.1"/>
    </source>
</evidence>
<gene>
    <name evidence="2" type="ORF">PM001_LOCUS33156</name>
</gene>
<protein>
    <recommendedName>
        <fullName evidence="4">C2H2-type domain-containing protein</fullName>
    </recommendedName>
</protein>
<evidence type="ECO:0000313" key="3">
    <source>
        <dbReference type="Proteomes" id="UP001162060"/>
    </source>
</evidence>
<feature type="region of interest" description="Disordered" evidence="1">
    <location>
        <begin position="282"/>
        <end position="322"/>
    </location>
</feature>
<feature type="compositionally biased region" description="Polar residues" evidence="1">
    <location>
        <begin position="142"/>
        <end position="153"/>
    </location>
</feature>
<proteinExistence type="predicted"/>
<evidence type="ECO:0008006" key="4">
    <source>
        <dbReference type="Google" id="ProtNLM"/>
    </source>
</evidence>
<feature type="region of interest" description="Disordered" evidence="1">
    <location>
        <begin position="208"/>
        <end position="241"/>
    </location>
</feature>
<feature type="region of interest" description="Disordered" evidence="1">
    <location>
        <begin position="72"/>
        <end position="164"/>
    </location>
</feature>
<sequence length="679" mass="69808">MGPECVYARHRLAAMTRKVSVAREAPRSPAPILGAIIDREEARRPPVGTSEGTFGNILGLSIGVAVLLDNHQDNAQDSPGSRWRSVSAGPSGASRHPPASSARRLASPASPDAPAAAVASQDEDAIVGIPGRAGVTLPDRVSPTQGQGLQSDGSPGAIMRRPGTKTCTKGIYTLRSALPDVGAAQDTASDDVGPVRAASMLPDRVQHGHLQSVGSPGAHRQPPGPDACATGPPALPLDPEAPAAARNPAIVAPPPGRAARMLPERVQLGSALVAATARALGAFQGPSDPEDSENSDGGAPDDDTASSMDDDAASSSSDDDRLGHVATELPARAGYTAVAAAPTMGCHDTASEAVSTAAIVYVSRTCDDRLGRQAPILPDRVGCDAPMPCGDEPSAVAGPCPHDDDCTPGRAGSMLPVGAAQALAPTAAVPMEVDQGATWQAASLTPPSPPLVLRLGGKRRRLSDDGDDDPREQAEQLLLEDVEAGPMNSALWPSTASALPASVLAVYAHNAQRFTCTLCAYTASSFASLKRHRDSRHRRISFLDRFSAGCACGTPFVSRLAAANHAQACASLRDTSAATTPAAGDLSPTAGAVNATATVADTEPVLPRQDPPVLAVSPHSRAPRMTGQQSQDGALRSQGSWLLLALRHASPRFPPHVGVHHCLAAWWCQGLPTVSSRQS</sequence>
<organism evidence="2 3">
    <name type="scientific">Peronospora matthiolae</name>
    <dbReference type="NCBI Taxonomy" id="2874970"/>
    <lineage>
        <taxon>Eukaryota</taxon>
        <taxon>Sar</taxon>
        <taxon>Stramenopiles</taxon>
        <taxon>Oomycota</taxon>
        <taxon>Peronosporomycetes</taxon>
        <taxon>Peronosporales</taxon>
        <taxon>Peronosporaceae</taxon>
        <taxon>Peronospora</taxon>
    </lineage>
</organism>
<dbReference type="Proteomes" id="UP001162060">
    <property type="component" value="Unassembled WGS sequence"/>
</dbReference>
<comment type="caution">
    <text evidence="2">The sequence shown here is derived from an EMBL/GenBank/DDBJ whole genome shotgun (WGS) entry which is preliminary data.</text>
</comment>
<feature type="compositionally biased region" description="Acidic residues" evidence="1">
    <location>
        <begin position="288"/>
        <end position="312"/>
    </location>
</feature>
<name>A0AAV1VNV8_9STRA</name>
<dbReference type="EMBL" id="CAKLBY020000390">
    <property type="protein sequence ID" value="CAK7948006.1"/>
    <property type="molecule type" value="Genomic_DNA"/>
</dbReference>
<evidence type="ECO:0000256" key="1">
    <source>
        <dbReference type="SAM" id="MobiDB-lite"/>
    </source>
</evidence>
<reference evidence="2" key="1">
    <citation type="submission" date="2024-01" db="EMBL/GenBank/DDBJ databases">
        <authorList>
            <person name="Webb A."/>
        </authorList>
    </citation>
    <scope>NUCLEOTIDE SEQUENCE</scope>
    <source>
        <strain evidence="2">Pm1</strain>
    </source>
</reference>
<dbReference type="AlphaFoldDB" id="A0AAV1VNV8"/>
<feature type="compositionally biased region" description="Low complexity" evidence="1">
    <location>
        <begin position="87"/>
        <end position="120"/>
    </location>
</feature>
<accession>A0AAV1VNV8</accession>